<dbReference type="GO" id="GO:0017156">
    <property type="term" value="P:calcium-ion regulated exocytosis"/>
    <property type="evidence" value="ECO:0007669"/>
    <property type="project" value="TreeGrafter"/>
</dbReference>
<dbReference type="AlphaFoldDB" id="A0A1I8BW98"/>
<dbReference type="OMA" id="CLTFSIP"/>
<dbReference type="GO" id="GO:0000149">
    <property type="term" value="F:SNARE binding"/>
    <property type="evidence" value="ECO:0007669"/>
    <property type="project" value="TreeGrafter"/>
</dbReference>
<dbReference type="PROSITE" id="PS50004">
    <property type="entry name" value="C2"/>
    <property type="match status" value="2"/>
</dbReference>
<keyword evidence="1" id="KW-0812">Transmembrane</keyword>
<name>A0A1I8BW98_MELHA</name>
<keyword evidence="1" id="KW-0472">Membrane</keyword>
<dbReference type="Proteomes" id="UP000095281">
    <property type="component" value="Unplaced"/>
</dbReference>
<dbReference type="PANTHER" id="PTHR10024:SF376">
    <property type="entry name" value="C2 DOMAIN-CONTAINING PROTEIN"/>
    <property type="match status" value="1"/>
</dbReference>
<dbReference type="SMART" id="SM00239">
    <property type="entry name" value="C2"/>
    <property type="match status" value="2"/>
</dbReference>
<dbReference type="GO" id="GO:0030276">
    <property type="term" value="F:clathrin binding"/>
    <property type="evidence" value="ECO:0007669"/>
    <property type="project" value="TreeGrafter"/>
</dbReference>
<dbReference type="InterPro" id="IPR035892">
    <property type="entry name" value="C2_domain_sf"/>
</dbReference>
<dbReference type="PANTHER" id="PTHR10024">
    <property type="entry name" value="SYNAPTOTAGMIN"/>
    <property type="match status" value="1"/>
</dbReference>
<dbReference type="GO" id="GO:0070382">
    <property type="term" value="C:exocytic vesicle"/>
    <property type="evidence" value="ECO:0007669"/>
    <property type="project" value="TreeGrafter"/>
</dbReference>
<keyword evidence="3" id="KW-1185">Reference proteome</keyword>
<dbReference type="Pfam" id="PF00168">
    <property type="entry name" value="C2"/>
    <property type="match status" value="2"/>
</dbReference>
<dbReference type="InterPro" id="IPR000008">
    <property type="entry name" value="C2_dom"/>
</dbReference>
<evidence type="ECO:0000313" key="3">
    <source>
        <dbReference type="Proteomes" id="UP000095281"/>
    </source>
</evidence>
<dbReference type="GO" id="GO:0005509">
    <property type="term" value="F:calcium ion binding"/>
    <property type="evidence" value="ECO:0007669"/>
    <property type="project" value="TreeGrafter"/>
</dbReference>
<organism evidence="3 4">
    <name type="scientific">Meloidogyne hapla</name>
    <name type="common">Root-knot nematode worm</name>
    <dbReference type="NCBI Taxonomy" id="6305"/>
    <lineage>
        <taxon>Eukaryota</taxon>
        <taxon>Metazoa</taxon>
        <taxon>Ecdysozoa</taxon>
        <taxon>Nematoda</taxon>
        <taxon>Chromadorea</taxon>
        <taxon>Rhabditida</taxon>
        <taxon>Tylenchina</taxon>
        <taxon>Tylenchomorpha</taxon>
        <taxon>Tylenchoidea</taxon>
        <taxon>Meloidogynidae</taxon>
        <taxon>Meloidogyninae</taxon>
        <taxon>Meloidogyne</taxon>
    </lineage>
</organism>
<dbReference type="GO" id="GO:0001786">
    <property type="term" value="F:phosphatidylserine binding"/>
    <property type="evidence" value="ECO:0007669"/>
    <property type="project" value="TreeGrafter"/>
</dbReference>
<proteinExistence type="predicted"/>
<dbReference type="SUPFAM" id="SSF49562">
    <property type="entry name" value="C2 domain (Calcium/lipid-binding domain, CaLB)"/>
    <property type="match status" value="2"/>
</dbReference>
<reference evidence="4" key="1">
    <citation type="submission" date="2016-11" db="UniProtKB">
        <authorList>
            <consortium name="WormBaseParasite"/>
        </authorList>
    </citation>
    <scope>IDENTIFICATION</scope>
</reference>
<sequence length="457" mass="51904">MPKSRNSLLLNLFIDDQPKVLFYAVTGTVILIVLVLIAIRFASKLRINRLNWYEQNLNEIASTSSTNYVRCKALPRLDTDDLPDEDWKSRPPIRKQSRIHEVNQHSLDIIPSSSSRDPTDVFIVPKLQRQSNASLISMFSSLDQSQLNRGLYTSQLDQVPESEYDKNGSCGNCGSLKLALCMDNNLNLLTVSLRQAIDLIAKRQAILPVDGQPNPYFKVALDIPESPFPKIEHRSKICKATSSPIVAEDFFFQIPQCSISQCRLEILVLDYDQCSVDECIGYCSLTLGRLATISSNRQQATILWAEVLPVDDDGNGFGEALFSLSYLSRAQRLTVNFFKARNLRIPERNSIDLFSSVAVRVTLIVKRGDRKFRRKKTSSKRIDRNVQFNESITFHMPKCSLCDSILEFEVVHEYGTFGMASKVLGRLELPLHRCRELWRAIIREESAQASWHTLEAP</sequence>
<feature type="transmembrane region" description="Helical" evidence="1">
    <location>
        <begin position="20"/>
        <end position="42"/>
    </location>
</feature>
<protein>
    <submittedName>
        <fullName evidence="4">C2 domain-containing protein</fullName>
    </submittedName>
</protein>
<evidence type="ECO:0000259" key="2">
    <source>
        <dbReference type="PROSITE" id="PS50004"/>
    </source>
</evidence>
<accession>A0A1I8BW98</accession>
<keyword evidence="1" id="KW-1133">Transmembrane helix</keyword>
<dbReference type="Gene3D" id="2.60.40.150">
    <property type="entry name" value="C2 domain"/>
    <property type="match status" value="2"/>
</dbReference>
<dbReference type="GO" id="GO:0005544">
    <property type="term" value="F:calcium-dependent phospholipid binding"/>
    <property type="evidence" value="ECO:0007669"/>
    <property type="project" value="TreeGrafter"/>
</dbReference>
<evidence type="ECO:0000313" key="4">
    <source>
        <dbReference type="WBParaSite" id="MhA1_Contig700.frz3.gene13"/>
    </source>
</evidence>
<dbReference type="GO" id="GO:0005886">
    <property type="term" value="C:plasma membrane"/>
    <property type="evidence" value="ECO:0007669"/>
    <property type="project" value="TreeGrafter"/>
</dbReference>
<feature type="domain" description="C2" evidence="2">
    <location>
        <begin position="172"/>
        <end position="305"/>
    </location>
</feature>
<feature type="domain" description="C2" evidence="2">
    <location>
        <begin position="316"/>
        <end position="445"/>
    </location>
</feature>
<evidence type="ECO:0000256" key="1">
    <source>
        <dbReference type="SAM" id="Phobius"/>
    </source>
</evidence>
<dbReference type="WBParaSite" id="MhA1_Contig700.frz3.gene13">
    <property type="protein sequence ID" value="MhA1_Contig700.frz3.gene13"/>
    <property type="gene ID" value="MhA1_Contig700.frz3.gene13"/>
</dbReference>